<gene>
    <name evidence="3" type="primary">aftD</name>
    <name evidence="3" type="ORF">CGERO_01100</name>
</gene>
<evidence type="ECO:0000256" key="1">
    <source>
        <dbReference type="SAM" id="Phobius"/>
    </source>
</evidence>
<protein>
    <submittedName>
        <fullName evidence="3">Alpha-(1-&gt;3)-arabinofuranosyltransferase</fullName>
        <ecNumber evidence="3">2.4.2.47</ecNumber>
    </submittedName>
</protein>
<feature type="transmembrane region" description="Helical" evidence="1">
    <location>
        <begin position="842"/>
        <end position="859"/>
    </location>
</feature>
<keyword evidence="3" id="KW-0328">Glycosyltransferase</keyword>
<dbReference type="Pfam" id="PF11847">
    <property type="entry name" value="GT-C_AftD"/>
    <property type="match status" value="1"/>
</dbReference>
<dbReference type="EC" id="2.4.2.47" evidence="3"/>
<evidence type="ECO:0000313" key="4">
    <source>
        <dbReference type="Proteomes" id="UP000271587"/>
    </source>
</evidence>
<feature type="transmembrane region" description="Helical" evidence="1">
    <location>
        <begin position="106"/>
        <end position="128"/>
    </location>
</feature>
<evidence type="ECO:0000313" key="3">
    <source>
        <dbReference type="EMBL" id="AZA10555.1"/>
    </source>
</evidence>
<keyword evidence="1" id="KW-0812">Transmembrane</keyword>
<keyword evidence="1" id="KW-0472">Membrane</keyword>
<feature type="transmembrane region" description="Helical" evidence="1">
    <location>
        <begin position="270"/>
        <end position="290"/>
    </location>
</feature>
<feature type="transmembrane region" description="Helical" evidence="1">
    <location>
        <begin position="792"/>
        <end position="813"/>
    </location>
</feature>
<dbReference type="EMBL" id="CP033897">
    <property type="protein sequence ID" value="AZA10555.1"/>
    <property type="molecule type" value="Genomic_DNA"/>
</dbReference>
<dbReference type="KEGG" id="cgk:CGERO_01100"/>
<reference evidence="3 4" key="1">
    <citation type="submission" date="2018-11" db="EMBL/GenBank/DDBJ databases">
        <authorList>
            <person name="Kleinhagauer T."/>
            <person name="Glaeser S.P."/>
            <person name="Spergser J."/>
            <person name="Ruckert C."/>
            <person name="Kaempfer P."/>
            <person name="Busse H.-J."/>
        </authorList>
    </citation>
    <scope>NUCLEOTIDE SEQUENCE [LARGE SCALE GENOMIC DNA]</scope>
    <source>
        <strain evidence="3 4">W8</strain>
    </source>
</reference>
<feature type="transmembrane region" description="Helical" evidence="1">
    <location>
        <begin position="246"/>
        <end position="263"/>
    </location>
</feature>
<proteinExistence type="predicted"/>
<keyword evidence="4" id="KW-1185">Reference proteome</keyword>
<accession>A0A3G6IXQ5</accession>
<dbReference type="InterPro" id="IPR021798">
    <property type="entry name" value="AftD_N"/>
</dbReference>
<dbReference type="AlphaFoldDB" id="A0A3G6IXQ5"/>
<organism evidence="3 4">
    <name type="scientific">Corynebacterium gerontici</name>
    <dbReference type="NCBI Taxonomy" id="2079234"/>
    <lineage>
        <taxon>Bacteria</taxon>
        <taxon>Bacillati</taxon>
        <taxon>Actinomycetota</taxon>
        <taxon>Actinomycetes</taxon>
        <taxon>Mycobacteriales</taxon>
        <taxon>Corynebacteriaceae</taxon>
        <taxon>Corynebacterium</taxon>
    </lineage>
</organism>
<sequence length="862" mass="93541">MQPWGKVAADTKHDLAADPSGFLAQALHAYSPIFPLGQIQNQVYGYLFPQGLFFLLTDWMPDWVAQRLWWTIVLGVGYSGALILFQRLGLGVQPLAAALYALSPRVLTALTAISSETWPVMLAPWVLWPLVAKKPWVGGSLLAVAMMGAVNAAATLAALVPAGLYLAYRRRALIPWCLGVIGVSLWWIIPLLVFARYSVPFVDYIENGQVTTYWLNFAEVLRGTTSWTPFADVERRPGVLLVHQPVFILGTLLVAGIGLVGLLKVRGFWLWLLSLGLSIFVFAALFPSLLDGPLVMFRNVHKFDPLVRLPLAVGIAAIPARHRIAVALAGVVAVGPIFGRLLPIGAYEKVPDYYHEAADYLNGLDTRVLILPEASFARQDWGWTRDDPFQPLLDVPWLLRDGIPLVPPEAIRNLDGPVSKANLERLGVGAVVVRHDSARRISEDAKAELGTPDHHFGELDVYTLQPGRGMYVADSITTVAGGGEALAMLGPGTFKLVSGDAQIVTDTPLAVNRNFGTLDNAASQPLMEPGRDYASVGNPVKVVERGGHASTPDSSAFDGDTSTVFFGKSIDIHADQPQQQLLLHVSKPGKVKISADGFEQEVKVEQQKVVDVPNLQDIRLETDTGLVEVGFGVRRVVHVDAGPSVQQYVFNGNREFTVPRTMTLQMSRAAWIDGKLQAGEVTLTAGTHEIRTRKTVTLGKATPVPMDPVLVTTLATNPGLRATQNGQELEPVKVNAASQGFKLNGDDKVEITFAGERPYQAGLIFGACAGLITLLFFRRPRYEPVPADDGEFPLGLLALGPGLVMVPITWAVLKFSRFGREAWIFTCLGLCAMWMMRAPAAYPQALTLVAAGAVAAVLLPKR</sequence>
<keyword evidence="1" id="KW-1133">Transmembrane helix</keyword>
<feature type="transmembrane region" description="Helical" evidence="1">
    <location>
        <begin position="173"/>
        <end position="195"/>
    </location>
</feature>
<feature type="transmembrane region" description="Helical" evidence="1">
    <location>
        <begin position="140"/>
        <end position="166"/>
    </location>
</feature>
<dbReference type="GO" id="GO:0016757">
    <property type="term" value="F:glycosyltransferase activity"/>
    <property type="evidence" value="ECO:0007669"/>
    <property type="project" value="UniProtKB-KW"/>
</dbReference>
<name>A0A3G6IXQ5_9CORY</name>
<keyword evidence="3" id="KW-0808">Transferase</keyword>
<dbReference type="Proteomes" id="UP000271587">
    <property type="component" value="Chromosome"/>
</dbReference>
<feature type="transmembrane region" description="Helical" evidence="1">
    <location>
        <begin position="758"/>
        <end position="777"/>
    </location>
</feature>
<evidence type="ECO:0000259" key="2">
    <source>
        <dbReference type="Pfam" id="PF11847"/>
    </source>
</evidence>
<feature type="transmembrane region" description="Helical" evidence="1">
    <location>
        <begin position="68"/>
        <end position="85"/>
    </location>
</feature>
<feature type="domain" description="Alpha-(1-&gt;3)-arabinofuranosyltransferase N-terminal GT-C" evidence="2">
    <location>
        <begin position="2"/>
        <end position="447"/>
    </location>
</feature>